<dbReference type="Gene3D" id="3.30.70.330">
    <property type="match status" value="1"/>
</dbReference>
<accession>A0A0D5NMZ5</accession>
<organism evidence="3 4">
    <name type="scientific">Paenibacillus beijingensis</name>
    <dbReference type="NCBI Taxonomy" id="1126833"/>
    <lineage>
        <taxon>Bacteria</taxon>
        <taxon>Bacillati</taxon>
        <taxon>Bacillota</taxon>
        <taxon>Bacilli</taxon>
        <taxon>Bacillales</taxon>
        <taxon>Paenibacillaceae</taxon>
        <taxon>Paenibacillus</taxon>
    </lineage>
</organism>
<dbReference type="OrthoDB" id="9812787at2"/>
<dbReference type="STRING" id="1126833.VN24_19665"/>
<dbReference type="KEGG" id="pbj:VN24_19665"/>
<dbReference type="PATRIC" id="fig|1126833.4.peg.4334"/>
<reference evidence="4" key="2">
    <citation type="submission" date="2015-03" db="EMBL/GenBank/DDBJ databases">
        <title>Genome sequence of Paenibacillus beijingensis strain DSM 24997T.</title>
        <authorList>
            <person name="Kwak Y."/>
            <person name="Shin J.-H."/>
        </authorList>
    </citation>
    <scope>NUCLEOTIDE SEQUENCE [LARGE SCALE GENOMIC DNA]</scope>
    <source>
        <strain evidence="4">DSM 24997</strain>
    </source>
</reference>
<name>A0A0D5NMZ5_9BACL</name>
<reference evidence="3 4" key="1">
    <citation type="journal article" date="2015" name="J. Biotechnol.">
        <title>Complete genome sequence of Paenibacillus beijingensis 7188(T) (=DSM 24997(T)), a novel rhizobacterium from jujube garden soil.</title>
        <authorList>
            <person name="Kwak Y."/>
            <person name="Shin J.H."/>
        </authorList>
    </citation>
    <scope>NUCLEOTIDE SEQUENCE [LARGE SCALE GENOMIC DNA]</scope>
    <source>
        <strain evidence="3 4">DSM 24997</strain>
    </source>
</reference>
<evidence type="ECO:0000313" key="4">
    <source>
        <dbReference type="Proteomes" id="UP000032633"/>
    </source>
</evidence>
<dbReference type="PROSITE" id="PS50889">
    <property type="entry name" value="S4"/>
    <property type="match status" value="1"/>
</dbReference>
<dbReference type="InterPro" id="IPR048443">
    <property type="entry name" value="RqcP2_N"/>
</dbReference>
<dbReference type="CDD" id="cd00165">
    <property type="entry name" value="S4"/>
    <property type="match status" value="1"/>
</dbReference>
<dbReference type="Pfam" id="PF21278">
    <property type="entry name" value="YlmH_1st"/>
    <property type="match status" value="1"/>
</dbReference>
<protein>
    <submittedName>
        <fullName evidence="3">RNA-binding protein S4</fullName>
    </submittedName>
</protein>
<dbReference type="Proteomes" id="UP000032633">
    <property type="component" value="Chromosome"/>
</dbReference>
<dbReference type="PANTHER" id="PTHR13633:SF3">
    <property type="entry name" value="MITOCHONDRIAL TRANSCRIPTION RESCUE FACTOR 1"/>
    <property type="match status" value="1"/>
</dbReference>
<keyword evidence="1" id="KW-0694">RNA-binding</keyword>
<keyword evidence="4" id="KW-1185">Reference proteome</keyword>
<dbReference type="AlphaFoldDB" id="A0A0D5NMZ5"/>
<dbReference type="Gene3D" id="3.10.290.10">
    <property type="entry name" value="RNA-binding S4 domain"/>
    <property type="match status" value="1"/>
</dbReference>
<dbReference type="GO" id="GO:0003723">
    <property type="term" value="F:RNA binding"/>
    <property type="evidence" value="ECO:0007669"/>
    <property type="project" value="UniProtKB-KW"/>
</dbReference>
<dbReference type="SUPFAM" id="SSF55174">
    <property type="entry name" value="Alpha-L RNA-binding motif"/>
    <property type="match status" value="1"/>
</dbReference>
<dbReference type="Gene3D" id="3.30.1370.160">
    <property type="match status" value="1"/>
</dbReference>
<feature type="domain" description="RNA-binding S4" evidence="2">
    <location>
        <begin position="187"/>
        <end position="247"/>
    </location>
</feature>
<dbReference type="InterPro" id="IPR012677">
    <property type="entry name" value="Nucleotide-bd_a/b_plait_sf"/>
</dbReference>
<proteinExistence type="predicted"/>
<evidence type="ECO:0000313" key="3">
    <source>
        <dbReference type="EMBL" id="AJY76382.1"/>
    </source>
</evidence>
<dbReference type="HOGENOM" id="CLU_075687_2_0_9"/>
<gene>
    <name evidence="3" type="ORF">VN24_19665</name>
</gene>
<dbReference type="Pfam" id="PF17774">
    <property type="entry name" value="YlmH_RBD"/>
    <property type="match status" value="1"/>
</dbReference>
<dbReference type="PANTHER" id="PTHR13633">
    <property type="entry name" value="MITOCHONDRIAL TRANSCRIPTION RESCUE FACTOR 1"/>
    <property type="match status" value="1"/>
</dbReference>
<dbReference type="InterPro" id="IPR002942">
    <property type="entry name" value="S4_RNA-bd"/>
</dbReference>
<dbReference type="EMBL" id="CP011058">
    <property type="protein sequence ID" value="AJY76382.1"/>
    <property type="molecule type" value="Genomic_DNA"/>
</dbReference>
<dbReference type="RefSeq" id="WP_045671809.1">
    <property type="nucleotide sequence ID" value="NZ_CP011058.1"/>
</dbReference>
<evidence type="ECO:0000259" key="2">
    <source>
        <dbReference type="SMART" id="SM00363"/>
    </source>
</evidence>
<dbReference type="InterPro" id="IPR036986">
    <property type="entry name" value="S4_RNA-bd_sf"/>
</dbReference>
<dbReference type="InterPro" id="IPR040591">
    <property type="entry name" value="RqcP2_RBD"/>
</dbReference>
<evidence type="ECO:0000256" key="1">
    <source>
        <dbReference type="PROSITE-ProRule" id="PRU00182"/>
    </source>
</evidence>
<sequence length="263" mass="29531">MNRDNNAIYEHFHPEERTYVDRAIEWVERSAQHHELRRTDFLDPRQASILSSVAGREPGVQIRLDGGYEGAERCRALIAPEYRYLDDEPAGITVLAVHGGTGGHLELDHGDYMGAILGLGIKRGVIGDIHVHEEGCHCLVAEEIADFLNIHLRQVHRINVLTELLPLDQLKAADVKLEEMQFTVASLRLDGVASDVYRISRSKIIDPIRAGKCRVNWKTEENPSKTLKEGDIVSMKGLGRFKVLEIDGVTKKGRIRVKVGKFV</sequence>
<dbReference type="SMART" id="SM00363">
    <property type="entry name" value="S4"/>
    <property type="match status" value="1"/>
</dbReference>